<evidence type="ECO:0000259" key="1">
    <source>
        <dbReference type="SMART" id="SM00065"/>
    </source>
</evidence>
<sequence>MDAEARVRVILADLVRDGTTAADLPRRLVERCGRVLPVSGAGLALMDDTDHPAGLVAASDGVAVALEDLQFTLGEGPCVDASRTGRPVLVPDLAAADPYLGAAGRWPAFTREALAAGAAAVFTFPLRIGAIRLGVLDLYRERPGGLDEAEVAEALDLASTATTVLLHAQARRGPDAGPGWVEPWSLPLAHDRAVVHQATGVVSVTAGTGLGEALLLLRARAYTEQRPLDEVAADVIAGRVRLGPGAAGEAT</sequence>
<dbReference type="Gene3D" id="3.30.450.40">
    <property type="match status" value="1"/>
</dbReference>
<reference evidence="3 4" key="2">
    <citation type="submission" date="2020-08" db="EMBL/GenBank/DDBJ databases">
        <authorList>
            <person name="Partida-Martinez L."/>
            <person name="Huntemann M."/>
            <person name="Clum A."/>
            <person name="Wang J."/>
            <person name="Palaniappan K."/>
            <person name="Ritter S."/>
            <person name="Chen I.-M."/>
            <person name="Stamatis D."/>
            <person name="Reddy T."/>
            <person name="O'Malley R."/>
            <person name="Daum C."/>
            <person name="Shapiro N."/>
            <person name="Ivanova N."/>
            <person name="Kyrpides N."/>
            <person name="Woyke T."/>
        </authorList>
    </citation>
    <scope>NUCLEOTIDE SEQUENCE [LARGE SCALE GENOMIC DNA]</scope>
    <source>
        <strain evidence="3 4">AS2.23</strain>
    </source>
</reference>
<dbReference type="Pfam" id="PF13185">
    <property type="entry name" value="GAF_2"/>
    <property type="match status" value="1"/>
</dbReference>
<dbReference type="GO" id="GO:0003723">
    <property type="term" value="F:RNA binding"/>
    <property type="evidence" value="ECO:0007669"/>
    <property type="project" value="InterPro"/>
</dbReference>
<dbReference type="Proteomes" id="UP000533269">
    <property type="component" value="Unassembled WGS sequence"/>
</dbReference>
<evidence type="ECO:0000313" key="3">
    <source>
        <dbReference type="EMBL" id="MBB2901156.1"/>
    </source>
</evidence>
<feature type="domain" description="ANTAR" evidence="2">
    <location>
        <begin position="166"/>
        <end position="236"/>
    </location>
</feature>
<dbReference type="InterPro" id="IPR029016">
    <property type="entry name" value="GAF-like_dom_sf"/>
</dbReference>
<dbReference type="SUPFAM" id="SSF55781">
    <property type="entry name" value="GAF domain-like"/>
    <property type="match status" value="1"/>
</dbReference>
<evidence type="ECO:0008006" key="5">
    <source>
        <dbReference type="Google" id="ProtNLM"/>
    </source>
</evidence>
<dbReference type="SMART" id="SM00065">
    <property type="entry name" value="GAF"/>
    <property type="match status" value="1"/>
</dbReference>
<dbReference type="InterPro" id="IPR003018">
    <property type="entry name" value="GAF"/>
</dbReference>
<name>A0A7W4XWK7_KINRA</name>
<evidence type="ECO:0000313" key="4">
    <source>
        <dbReference type="Proteomes" id="UP000533269"/>
    </source>
</evidence>
<evidence type="ECO:0000259" key="2">
    <source>
        <dbReference type="SMART" id="SM01012"/>
    </source>
</evidence>
<accession>A0A7W4XWK7</accession>
<protein>
    <recommendedName>
        <fullName evidence="5">ANTAR domain-containing protein</fullName>
    </recommendedName>
</protein>
<comment type="caution">
    <text evidence="3">The sequence shown here is derived from an EMBL/GenBank/DDBJ whole genome shotgun (WGS) entry which is preliminary data.</text>
</comment>
<dbReference type="RefSeq" id="WP_183391137.1">
    <property type="nucleotide sequence ID" value="NZ_JACHVY010000001.1"/>
</dbReference>
<proteinExistence type="predicted"/>
<dbReference type="AlphaFoldDB" id="A0A7W4XWK7"/>
<dbReference type="EMBL" id="JACHVY010000001">
    <property type="protein sequence ID" value="MBB2901156.1"/>
    <property type="molecule type" value="Genomic_DNA"/>
</dbReference>
<dbReference type="SMART" id="SM01012">
    <property type="entry name" value="ANTAR"/>
    <property type="match status" value="1"/>
</dbReference>
<gene>
    <name evidence="3" type="ORF">FHR75_001944</name>
</gene>
<feature type="domain" description="GAF" evidence="1">
    <location>
        <begin position="20"/>
        <end position="175"/>
    </location>
</feature>
<dbReference type="InterPro" id="IPR005561">
    <property type="entry name" value="ANTAR"/>
</dbReference>
<reference evidence="3 4" key="1">
    <citation type="submission" date="2020-08" db="EMBL/GenBank/DDBJ databases">
        <title>The Agave Microbiome: Exploring the role of microbial communities in plant adaptations to desert environments.</title>
        <authorList>
            <person name="Partida-Martinez L.P."/>
        </authorList>
    </citation>
    <scope>NUCLEOTIDE SEQUENCE [LARGE SCALE GENOMIC DNA]</scope>
    <source>
        <strain evidence="3 4">AS2.23</strain>
    </source>
</reference>
<organism evidence="3 4">
    <name type="scientific">Kineococcus radiotolerans</name>
    <dbReference type="NCBI Taxonomy" id="131568"/>
    <lineage>
        <taxon>Bacteria</taxon>
        <taxon>Bacillati</taxon>
        <taxon>Actinomycetota</taxon>
        <taxon>Actinomycetes</taxon>
        <taxon>Kineosporiales</taxon>
        <taxon>Kineosporiaceae</taxon>
        <taxon>Kineococcus</taxon>
    </lineage>
</organism>